<gene>
    <name evidence="2" type="ORF">PCON_09670</name>
</gene>
<keyword evidence="3" id="KW-1185">Reference proteome</keyword>
<name>U4LFV9_PYROM</name>
<evidence type="ECO:0000256" key="1">
    <source>
        <dbReference type="SAM" id="MobiDB-lite"/>
    </source>
</evidence>
<sequence>MAPSGAIPIDPALSDTLPDPAPRFSAENSAVLAVGSSVSTVSAGAVVLSATAPHAVLSKAKRTYTKKSKATIPFTDPSSS</sequence>
<dbReference type="EMBL" id="HF935505">
    <property type="protein sequence ID" value="CCX30994.1"/>
    <property type="molecule type" value="Genomic_DNA"/>
</dbReference>
<dbReference type="Proteomes" id="UP000018144">
    <property type="component" value="Unassembled WGS sequence"/>
</dbReference>
<organism evidence="2 3">
    <name type="scientific">Pyronema omphalodes (strain CBS 100304)</name>
    <name type="common">Pyronema confluens</name>
    <dbReference type="NCBI Taxonomy" id="1076935"/>
    <lineage>
        <taxon>Eukaryota</taxon>
        <taxon>Fungi</taxon>
        <taxon>Dikarya</taxon>
        <taxon>Ascomycota</taxon>
        <taxon>Pezizomycotina</taxon>
        <taxon>Pezizomycetes</taxon>
        <taxon>Pezizales</taxon>
        <taxon>Pyronemataceae</taxon>
        <taxon>Pyronema</taxon>
    </lineage>
</organism>
<proteinExistence type="predicted"/>
<evidence type="ECO:0000313" key="2">
    <source>
        <dbReference type="EMBL" id="CCX30994.1"/>
    </source>
</evidence>
<protein>
    <submittedName>
        <fullName evidence="2">Uncharacterized protein</fullName>
    </submittedName>
</protein>
<reference evidence="2 3" key="1">
    <citation type="journal article" date="2013" name="PLoS Genet.">
        <title>The genome and development-dependent transcriptomes of Pyronema confluens: a window into fungal evolution.</title>
        <authorList>
            <person name="Traeger S."/>
            <person name="Altegoer F."/>
            <person name="Freitag M."/>
            <person name="Gabaldon T."/>
            <person name="Kempken F."/>
            <person name="Kumar A."/>
            <person name="Marcet-Houben M."/>
            <person name="Poggeler S."/>
            <person name="Stajich J.E."/>
            <person name="Nowrousian M."/>
        </authorList>
    </citation>
    <scope>NUCLEOTIDE SEQUENCE [LARGE SCALE GENOMIC DNA]</scope>
    <source>
        <strain evidence="3">CBS 100304</strain>
        <tissue evidence="2">Vegetative mycelium</tissue>
    </source>
</reference>
<evidence type="ECO:0000313" key="3">
    <source>
        <dbReference type="Proteomes" id="UP000018144"/>
    </source>
</evidence>
<dbReference type="AlphaFoldDB" id="U4LFV9"/>
<feature type="region of interest" description="Disordered" evidence="1">
    <location>
        <begin position="1"/>
        <end position="21"/>
    </location>
</feature>
<accession>U4LFV9</accession>